<accession>J0X0E9</accession>
<protein>
    <recommendedName>
        <fullName evidence="2">Amidohydrolase-related domain-containing protein</fullName>
    </recommendedName>
</protein>
<dbReference type="GO" id="GO:0019748">
    <property type="term" value="P:secondary metabolic process"/>
    <property type="evidence" value="ECO:0007669"/>
    <property type="project" value="TreeGrafter"/>
</dbReference>
<dbReference type="Gene3D" id="3.20.20.140">
    <property type="entry name" value="Metal-dependent hydrolases"/>
    <property type="match status" value="1"/>
</dbReference>
<dbReference type="GO" id="GO:0016831">
    <property type="term" value="F:carboxy-lyase activity"/>
    <property type="evidence" value="ECO:0007669"/>
    <property type="project" value="InterPro"/>
</dbReference>
<dbReference type="SUPFAM" id="SSF51556">
    <property type="entry name" value="Metallo-dependent hydrolases"/>
    <property type="match status" value="1"/>
</dbReference>
<keyword evidence="4" id="KW-1185">Reference proteome</keyword>
<comment type="caution">
    <text evidence="3">The sequence shown here is derived from an EMBL/GenBank/DDBJ whole genome shotgun (WGS) entry which is preliminary data.</text>
</comment>
<proteinExistence type="predicted"/>
<dbReference type="Proteomes" id="UP000006415">
    <property type="component" value="Unassembled WGS sequence"/>
</dbReference>
<dbReference type="InterPro" id="IPR032466">
    <property type="entry name" value="Metal_Hydrolase"/>
</dbReference>
<reference evidence="3 4" key="1">
    <citation type="submission" date="2012-01" db="EMBL/GenBank/DDBJ databases">
        <title>The Genome Sequence of Scardovia wiggsiae F0424.</title>
        <authorList>
            <consortium name="The Broad Institute Genome Sequencing Platform"/>
            <person name="Earl A."/>
            <person name="Ward D."/>
            <person name="Feldgarden M."/>
            <person name="Gevers D."/>
            <person name="Izard J."/>
            <person name="Ganesan A."/>
            <person name="Baranova O.V."/>
            <person name="Blanton J.M."/>
            <person name="Tanner A.C."/>
            <person name="Mathney J."/>
            <person name="Dewhirst F.E."/>
            <person name="Young S.K."/>
            <person name="Zeng Q."/>
            <person name="Gargeya S."/>
            <person name="Fitzgerald M."/>
            <person name="Haas B."/>
            <person name="Abouelleil A."/>
            <person name="Alvarado L."/>
            <person name="Arachchi H.M."/>
            <person name="Berlin A."/>
            <person name="Chapman S.B."/>
            <person name="Gearin G."/>
            <person name="Goldberg J."/>
            <person name="Griggs A."/>
            <person name="Gujja S."/>
            <person name="Hansen M."/>
            <person name="Heiman D."/>
            <person name="Howarth C."/>
            <person name="Larimer J."/>
            <person name="Lui A."/>
            <person name="MacDonald P.J.P."/>
            <person name="McCowen C."/>
            <person name="Montmayeur A."/>
            <person name="Murphy C."/>
            <person name="Neiman D."/>
            <person name="Pearson M."/>
            <person name="Priest M."/>
            <person name="Roberts A."/>
            <person name="Saif S."/>
            <person name="Shea T."/>
            <person name="Sisk P."/>
            <person name="Stolte C."/>
            <person name="Sykes S."/>
            <person name="Wortman J."/>
            <person name="Nusbaum C."/>
            <person name="Birren B."/>
        </authorList>
    </citation>
    <scope>NUCLEOTIDE SEQUENCE [LARGE SCALE GENOMIC DNA]</scope>
    <source>
        <strain evidence="3 4">F0424</strain>
    </source>
</reference>
<evidence type="ECO:0000313" key="3">
    <source>
        <dbReference type="EMBL" id="EJD65339.1"/>
    </source>
</evidence>
<dbReference type="AlphaFoldDB" id="J0X0E9"/>
<sequence length="215" mass="24076">MDEITYSMDTLGALGVKFPTNANGVYPGDPKLDPVMEELNRRKALVIIHPNRAHQAPKDVITGKVAALFEYPADTTRALLNMIAHNIMVRFPDIRFVIPHTGSFLPFMYQRMKGVSKILAMNGLMDETNVDDNIRSLYFDIAGDPEPNQLDMLLSITNDDHIVYGSDFPHSPAKIIEMKKRDLEHSKKWESILPKIYGENGARLLTDIGAAVPLS</sequence>
<dbReference type="HOGENOM" id="CLU_1282475_0_0_11"/>
<dbReference type="PANTHER" id="PTHR21240:SF28">
    <property type="entry name" value="ISO-OROTATE DECARBOXYLASE (EUROFUNG)"/>
    <property type="match status" value="1"/>
</dbReference>
<dbReference type="InterPro" id="IPR006680">
    <property type="entry name" value="Amidohydro-rel"/>
</dbReference>
<name>J0X0E9_9BIFI</name>
<feature type="domain" description="Amidohydrolase-related" evidence="2">
    <location>
        <begin position="2"/>
        <end position="205"/>
    </location>
</feature>
<gene>
    <name evidence="3" type="ORF">HMPREF9156_00103</name>
</gene>
<dbReference type="Pfam" id="PF04909">
    <property type="entry name" value="Amidohydro_2"/>
    <property type="match status" value="1"/>
</dbReference>
<dbReference type="InterPro" id="IPR032465">
    <property type="entry name" value="ACMSD"/>
</dbReference>
<evidence type="ECO:0000313" key="4">
    <source>
        <dbReference type="Proteomes" id="UP000006415"/>
    </source>
</evidence>
<dbReference type="GO" id="GO:0016787">
    <property type="term" value="F:hydrolase activity"/>
    <property type="evidence" value="ECO:0007669"/>
    <property type="project" value="InterPro"/>
</dbReference>
<dbReference type="PANTHER" id="PTHR21240">
    <property type="entry name" value="2-AMINO-3-CARBOXYLMUCONATE-6-SEMIALDEHYDE DECARBOXYLASE"/>
    <property type="match status" value="1"/>
</dbReference>
<dbReference type="eggNOG" id="COG2159">
    <property type="taxonomic scope" value="Bacteria"/>
</dbReference>
<evidence type="ECO:0000259" key="2">
    <source>
        <dbReference type="Pfam" id="PF04909"/>
    </source>
</evidence>
<organism evidence="3 4">
    <name type="scientific">Scardovia wiggsiae F0424</name>
    <dbReference type="NCBI Taxonomy" id="857290"/>
    <lineage>
        <taxon>Bacteria</taxon>
        <taxon>Bacillati</taxon>
        <taxon>Actinomycetota</taxon>
        <taxon>Actinomycetes</taxon>
        <taxon>Bifidobacteriales</taxon>
        <taxon>Bifidobacteriaceae</taxon>
        <taxon>Scardovia</taxon>
    </lineage>
</organism>
<dbReference type="STRING" id="857290.HMPREF9156_00103"/>
<dbReference type="EMBL" id="AGZS01000001">
    <property type="protein sequence ID" value="EJD65339.1"/>
    <property type="molecule type" value="Genomic_DNA"/>
</dbReference>
<evidence type="ECO:0000256" key="1">
    <source>
        <dbReference type="ARBA" id="ARBA00023239"/>
    </source>
</evidence>
<keyword evidence="1" id="KW-0456">Lyase</keyword>
<dbReference type="GO" id="GO:0005737">
    <property type="term" value="C:cytoplasm"/>
    <property type="evidence" value="ECO:0007669"/>
    <property type="project" value="TreeGrafter"/>
</dbReference>